<gene>
    <name evidence="2" type="ORF">DFQ27_007961</name>
</gene>
<dbReference type="Proteomes" id="UP000807716">
    <property type="component" value="Unassembled WGS sequence"/>
</dbReference>
<organism evidence="2 3">
    <name type="scientific">Actinomortierella ambigua</name>
    <dbReference type="NCBI Taxonomy" id="1343610"/>
    <lineage>
        <taxon>Eukaryota</taxon>
        <taxon>Fungi</taxon>
        <taxon>Fungi incertae sedis</taxon>
        <taxon>Mucoromycota</taxon>
        <taxon>Mortierellomycotina</taxon>
        <taxon>Mortierellomycetes</taxon>
        <taxon>Mortierellales</taxon>
        <taxon>Mortierellaceae</taxon>
        <taxon>Actinomortierella</taxon>
    </lineage>
</organism>
<reference evidence="2" key="1">
    <citation type="journal article" date="2020" name="Fungal Divers.">
        <title>Resolving the Mortierellaceae phylogeny through synthesis of multi-gene phylogenetics and phylogenomics.</title>
        <authorList>
            <person name="Vandepol N."/>
            <person name="Liber J."/>
            <person name="Desiro A."/>
            <person name="Na H."/>
            <person name="Kennedy M."/>
            <person name="Barry K."/>
            <person name="Grigoriev I.V."/>
            <person name="Miller A.N."/>
            <person name="O'Donnell K."/>
            <person name="Stajich J.E."/>
            <person name="Bonito G."/>
        </authorList>
    </citation>
    <scope>NUCLEOTIDE SEQUENCE</scope>
    <source>
        <strain evidence="2">BC1065</strain>
    </source>
</reference>
<dbReference type="EMBL" id="JAAAJB010000649">
    <property type="protein sequence ID" value="KAG0252585.1"/>
    <property type="molecule type" value="Genomic_DNA"/>
</dbReference>
<dbReference type="AlphaFoldDB" id="A0A9P6PUZ8"/>
<feature type="region of interest" description="Disordered" evidence="1">
    <location>
        <begin position="293"/>
        <end position="349"/>
    </location>
</feature>
<sequence length="517" mass="54487">MTSIHPPSSVLTPPQSPKSAAAAAMVVSTDSTTTNGSASPLTHILMLYQKATSAFLLRQLSVAFSTCLEAQELLSRTNLDYGLDLSDNLNTRRSYLVLKQKLWILHVSVFGAMLSERHQAEQQGLGIIHTTTTTTATNATSGGGRKRLSGSSAKDNPEKLVKDLWRRLVEDYGGVEGDIDGQVVVPFVVLCINQKLLLLARQIIEAYLSTMPEGLLIHLEAAAGALTPAADPKDPLMTTYERLAELYLIHVLAKLGEWDYARQFLSYNTIISVSSKKAYSRIIDKLHQKSLKPKKKTTTATAKETKAKVDQHGNRGADSAGSPALGSPASLSGESVGMSSSVPSGMSTMVSSPVLRSEMGTSLATEASIPSLLTNGGGGGGGAGAGAGAGAGNMNGKTTTTTTKTTSASRPIKTRSVGNRSMATASSSSSSSSSSSTTSSSQLATIQSKVWIVVQHYVTLIRQASSKMGSQQLMMVVAMVVFLGALSRNRARASQVIRTATLKVMQTIKMGTTVTSL</sequence>
<comment type="caution">
    <text evidence="2">The sequence shown here is derived from an EMBL/GenBank/DDBJ whole genome shotgun (WGS) entry which is preliminary data.</text>
</comment>
<evidence type="ECO:0000313" key="3">
    <source>
        <dbReference type="Proteomes" id="UP000807716"/>
    </source>
</evidence>
<protein>
    <submittedName>
        <fullName evidence="2">Uncharacterized protein</fullName>
    </submittedName>
</protein>
<feature type="region of interest" description="Disordered" evidence="1">
    <location>
        <begin position="389"/>
        <end position="439"/>
    </location>
</feature>
<accession>A0A9P6PUZ8</accession>
<feature type="compositionally biased region" description="Low complexity" evidence="1">
    <location>
        <begin position="426"/>
        <end position="439"/>
    </location>
</feature>
<feature type="compositionally biased region" description="Polar residues" evidence="1">
    <location>
        <begin position="416"/>
        <end position="425"/>
    </location>
</feature>
<feature type="compositionally biased region" description="Low complexity" evidence="1">
    <location>
        <begin position="394"/>
        <end position="406"/>
    </location>
</feature>
<evidence type="ECO:0000256" key="1">
    <source>
        <dbReference type="SAM" id="MobiDB-lite"/>
    </source>
</evidence>
<keyword evidence="3" id="KW-1185">Reference proteome</keyword>
<name>A0A9P6PUZ8_9FUNG</name>
<feature type="compositionally biased region" description="Basic and acidic residues" evidence="1">
    <location>
        <begin position="303"/>
        <end position="315"/>
    </location>
</feature>
<proteinExistence type="predicted"/>
<evidence type="ECO:0000313" key="2">
    <source>
        <dbReference type="EMBL" id="KAG0252585.1"/>
    </source>
</evidence>
<feature type="compositionally biased region" description="Low complexity" evidence="1">
    <location>
        <begin position="316"/>
        <end position="349"/>
    </location>
</feature>
<feature type="region of interest" description="Disordered" evidence="1">
    <location>
        <begin position="135"/>
        <end position="155"/>
    </location>
</feature>
<dbReference type="OrthoDB" id="3981028at2759"/>